<evidence type="ECO:0000313" key="2">
    <source>
        <dbReference type="Proteomes" id="UP000006247"/>
    </source>
</evidence>
<proteinExistence type="predicted"/>
<dbReference type="HOGENOM" id="CLU_2860122_0_0_11"/>
<organism evidence="1 2">
    <name type="scientific">Corynebacterium matruchotii ATCC 33806</name>
    <dbReference type="NCBI Taxonomy" id="566549"/>
    <lineage>
        <taxon>Bacteria</taxon>
        <taxon>Bacillati</taxon>
        <taxon>Actinomycetota</taxon>
        <taxon>Actinomycetes</taxon>
        <taxon>Mycobacteriales</taxon>
        <taxon>Corynebacteriaceae</taxon>
        <taxon>Corynebacterium</taxon>
    </lineage>
</organism>
<dbReference type="Proteomes" id="UP000006247">
    <property type="component" value="Unassembled WGS sequence"/>
</dbReference>
<dbReference type="EMBL" id="ACEB01000018">
    <property type="protein sequence ID" value="EEG27350.1"/>
    <property type="molecule type" value="Genomic_DNA"/>
</dbReference>
<comment type="caution">
    <text evidence="1">The sequence shown here is derived from an EMBL/GenBank/DDBJ whole genome shotgun (WGS) entry which is preliminary data.</text>
</comment>
<name>C0E2E8_9CORY</name>
<reference evidence="1 2" key="1">
    <citation type="submission" date="2009-01" db="EMBL/GenBank/DDBJ databases">
        <authorList>
            <person name="Fulton L."/>
            <person name="Clifton S."/>
            <person name="Chinwalla A.T."/>
            <person name="Mitreva M."/>
            <person name="Sodergren E."/>
            <person name="Weinstock G."/>
            <person name="Clifton S."/>
            <person name="Dooling D.J."/>
            <person name="Fulton B."/>
            <person name="Minx P."/>
            <person name="Pepin K.H."/>
            <person name="Johnson M."/>
            <person name="Bhonagiri V."/>
            <person name="Nash W.E."/>
            <person name="Mardis E.R."/>
            <person name="Wilson R.K."/>
        </authorList>
    </citation>
    <scope>NUCLEOTIDE SEQUENCE [LARGE SCALE GENOMIC DNA]</scope>
    <source>
        <strain evidence="1 2">ATCC 33806</strain>
    </source>
</reference>
<accession>C0E2E8</accession>
<evidence type="ECO:0000313" key="1">
    <source>
        <dbReference type="EMBL" id="EEG27350.1"/>
    </source>
</evidence>
<gene>
    <name evidence="1" type="ORF">CORMATOL_01153</name>
</gene>
<sequence>MTILAAADRMVAARAPRTSVVALVAVSMGEATVWVSDGASASGFVATCGAYRRVMDVDNDMAIT</sequence>
<protein>
    <submittedName>
        <fullName evidence="1">Uncharacterized protein</fullName>
    </submittedName>
</protein>
<dbReference type="AlphaFoldDB" id="C0E2E8"/>